<evidence type="ECO:0000256" key="1">
    <source>
        <dbReference type="SAM" id="MobiDB-lite"/>
    </source>
</evidence>
<evidence type="ECO:0000313" key="2">
    <source>
        <dbReference type="EMBL" id="BBA98163.1"/>
    </source>
</evidence>
<gene>
    <name evidence="2" type="ORF">RVR_4243</name>
</gene>
<proteinExistence type="predicted"/>
<keyword evidence="3" id="KW-1185">Reference proteome</keyword>
<accession>A0A7U3UT55</accession>
<name>A0A7U3UT55_9ACTN</name>
<evidence type="ECO:0000313" key="3">
    <source>
        <dbReference type="Proteomes" id="UP000595703"/>
    </source>
</evidence>
<dbReference type="EMBL" id="AP018365">
    <property type="protein sequence ID" value="BBA98163.1"/>
    <property type="molecule type" value="Genomic_DNA"/>
</dbReference>
<dbReference type="Proteomes" id="UP000595703">
    <property type="component" value="Chromosome"/>
</dbReference>
<reference evidence="2 3" key="2">
    <citation type="journal article" date="2011" name="J. Antibiot.">
        <title>Furaquinocins I and J: novel polyketide isoprenoid hybrid compounds from Streptomyces reveromyceticus SN-593.</title>
        <authorList>
            <person name="Panthee S."/>
            <person name="Takahashi S."/>
            <person name="Takagi H."/>
            <person name="Nogawa T."/>
            <person name="Oowada E."/>
            <person name="Uramoto M."/>
            <person name="Osada H."/>
        </authorList>
    </citation>
    <scope>NUCLEOTIDE SEQUENCE [LARGE SCALE GENOMIC DNA]</scope>
    <source>
        <strain evidence="2 3">SN-593</strain>
    </source>
</reference>
<dbReference type="RefSeq" id="WP_202234342.1">
    <property type="nucleotide sequence ID" value="NZ_AP018365.1"/>
</dbReference>
<dbReference type="KEGG" id="arev:RVR_4243"/>
<reference evidence="2 3" key="4">
    <citation type="journal article" date="2020" name="Sci. Rep.">
        <title>beta-carboline chemical signals induce reveromycin production through a LuxR family regulator in Streptomyces sp. SN-593.</title>
        <authorList>
            <person name="Panthee S."/>
            <person name="Kito N."/>
            <person name="Hayashi T."/>
            <person name="Shimizu T."/>
            <person name="Ishikawa J."/>
            <person name="Hamamoto H."/>
            <person name="Osada H."/>
            <person name="Takahashi S."/>
        </authorList>
    </citation>
    <scope>NUCLEOTIDE SEQUENCE [LARGE SCALE GENOMIC DNA]</scope>
    <source>
        <strain evidence="2 3">SN-593</strain>
    </source>
</reference>
<feature type="region of interest" description="Disordered" evidence="1">
    <location>
        <begin position="1"/>
        <end position="23"/>
    </location>
</feature>
<organism evidence="2 3">
    <name type="scientific">Actinacidiphila reveromycinica</name>
    <dbReference type="NCBI Taxonomy" id="659352"/>
    <lineage>
        <taxon>Bacteria</taxon>
        <taxon>Bacillati</taxon>
        <taxon>Actinomycetota</taxon>
        <taxon>Actinomycetes</taxon>
        <taxon>Kitasatosporales</taxon>
        <taxon>Streptomycetaceae</taxon>
        <taxon>Actinacidiphila</taxon>
    </lineage>
</organism>
<sequence>MSATTCTPNNAPPPATGKPRTWTITTDTGFSISGHLPSWAADNPGEHRLPVDRTGPDDITELAATFRAHADLLDHHVRPALLRARLDWQLHGTLPPAAAGHGTSAS</sequence>
<protein>
    <submittedName>
        <fullName evidence="2">Uncharacterized protein</fullName>
    </submittedName>
</protein>
<reference evidence="2 3" key="3">
    <citation type="journal article" date="2011" name="Nat. Chem. Biol.">
        <title>Reveromycin A biosynthesis uses RevG and RevJ for stereospecific spiroacetal formation.</title>
        <authorList>
            <person name="Takahashi S."/>
            <person name="Toyoda A."/>
            <person name="Sekiyama Y."/>
            <person name="Takagi H."/>
            <person name="Nogawa T."/>
            <person name="Uramoto M."/>
            <person name="Suzuki R."/>
            <person name="Koshino H."/>
            <person name="Kumano T."/>
            <person name="Panthee S."/>
            <person name="Dairi T."/>
            <person name="Ishikawa J."/>
            <person name="Ikeda H."/>
            <person name="Sakaki Y."/>
            <person name="Osada H."/>
        </authorList>
    </citation>
    <scope>NUCLEOTIDE SEQUENCE [LARGE SCALE GENOMIC DNA]</scope>
    <source>
        <strain evidence="2 3">SN-593</strain>
    </source>
</reference>
<reference evidence="2 3" key="1">
    <citation type="journal article" date="2010" name="J. Bacteriol.">
        <title>Biochemical characterization of a novel indole prenyltransferase from Streptomyces sp. SN-593.</title>
        <authorList>
            <person name="Takahashi S."/>
            <person name="Takagi H."/>
            <person name="Toyoda A."/>
            <person name="Uramoto M."/>
            <person name="Nogawa T."/>
            <person name="Ueki M."/>
            <person name="Sakaki Y."/>
            <person name="Osada H."/>
        </authorList>
    </citation>
    <scope>NUCLEOTIDE SEQUENCE [LARGE SCALE GENOMIC DNA]</scope>
    <source>
        <strain evidence="2 3">SN-593</strain>
    </source>
</reference>
<dbReference type="AlphaFoldDB" id="A0A7U3UT55"/>